<reference evidence="1" key="1">
    <citation type="submission" date="2019-04" db="EMBL/GenBank/DDBJ databases">
        <title>Microbes associate with the intestines of laboratory mice.</title>
        <authorList>
            <person name="Navarre W."/>
            <person name="Wong E."/>
            <person name="Huang K."/>
            <person name="Tropini C."/>
            <person name="Ng K."/>
            <person name="Yu B."/>
        </authorList>
    </citation>
    <scope>NUCLEOTIDE SEQUENCE</scope>
    <source>
        <strain evidence="1">NM73_A23</strain>
    </source>
</reference>
<protein>
    <submittedName>
        <fullName evidence="1">Glycosyltransferase</fullName>
    </submittedName>
</protein>
<comment type="caution">
    <text evidence="1">The sequence shown here is derived from an EMBL/GenBank/DDBJ whole genome shotgun (WGS) entry which is preliminary data.</text>
</comment>
<dbReference type="Proteomes" id="UP000308886">
    <property type="component" value="Unassembled WGS sequence"/>
</dbReference>
<accession>A0AC61QQP7</accession>
<keyword evidence="2" id="KW-1185">Reference proteome</keyword>
<proteinExistence type="predicted"/>
<organism evidence="1 2">
    <name type="scientific">Palleniella muris</name>
    <dbReference type="NCBI Taxonomy" id="3038145"/>
    <lineage>
        <taxon>Bacteria</taxon>
        <taxon>Pseudomonadati</taxon>
        <taxon>Bacteroidota</taxon>
        <taxon>Bacteroidia</taxon>
        <taxon>Bacteroidales</taxon>
        <taxon>Prevotellaceae</taxon>
        <taxon>Palleniella</taxon>
    </lineage>
</organism>
<name>A0AC61QQP7_9BACT</name>
<evidence type="ECO:0000313" key="2">
    <source>
        <dbReference type="Proteomes" id="UP000308886"/>
    </source>
</evidence>
<sequence length="287" mass="33575">MLFVRDKGQMCNNIYQYIKMYAWARKHNLKSMSMRFAHKYKGFAICHTPYHNKTVYILVKALKILKLIPVVNYEDENTTAEECERRLLSSRSAIVEGWNVGYNDLLPEYMNEIRQLFAFDGNITAAARRNMLPAGDTTVSIGLHIRRGDYKSFMGGRHYFTDKDFMDCLALLLDNFKGKRCNIYLCTNDKKLDKEFFLRTLRSKEKWNNCHIRFPHGSGQEDLCLLSECDYILGPVSSYSLIATMYGKARCLWMSHKHRAVLPLSLFRDFQSLTEIFDISFFSDEHL</sequence>
<gene>
    <name evidence="1" type="ORF">E5358_06765</name>
</gene>
<evidence type="ECO:0000313" key="1">
    <source>
        <dbReference type="EMBL" id="TGX82466.1"/>
    </source>
</evidence>
<dbReference type="EMBL" id="SRZC01000009">
    <property type="protein sequence ID" value="TGX82466.1"/>
    <property type="molecule type" value="Genomic_DNA"/>
</dbReference>